<gene>
    <name evidence="1" type="ORF">CK203_039694</name>
</gene>
<reference evidence="1 2" key="1">
    <citation type="journal article" date="2018" name="PLoS Genet.">
        <title>Population sequencing reveals clonal diversity and ancestral inbreeding in the grapevine cultivar Chardonnay.</title>
        <authorList>
            <person name="Roach M.J."/>
            <person name="Johnson D.L."/>
            <person name="Bohlmann J."/>
            <person name="van Vuuren H.J."/>
            <person name="Jones S.J."/>
            <person name="Pretorius I.S."/>
            <person name="Schmidt S.A."/>
            <person name="Borneman A.R."/>
        </authorList>
    </citation>
    <scope>NUCLEOTIDE SEQUENCE [LARGE SCALE GENOMIC DNA]</scope>
    <source>
        <strain evidence="2">cv. Chardonnay</strain>
        <tissue evidence="1">Leaf</tissue>
    </source>
</reference>
<proteinExistence type="predicted"/>
<accession>A0A438HTU4</accession>
<dbReference type="EMBL" id="QGNW01000179">
    <property type="protein sequence ID" value="RVW87859.1"/>
    <property type="molecule type" value="Genomic_DNA"/>
</dbReference>
<evidence type="ECO:0000313" key="2">
    <source>
        <dbReference type="Proteomes" id="UP000288805"/>
    </source>
</evidence>
<sequence>MSFHVSFQPQHYSDNGTSSVQILPSEPCPIHLVTDKKGPFPYEDKRQIRLDSLNRRNHPIKPLRPTVMCNHSHLTWEWLMGSPLILKSMSTNCHSQPYTTSKLKGQTVARSNIMAYHLTVPTSRPKLKEAHPISSLLGCQHPLEVDRQLWVVRTTLTGVKAWKDANERVSNMYNPYFTRLEDLRKRMTSCVPKYRHQAPLISDNLRACMPFFESLTKKPPATMDDLFKRAKKYFRLEDDVNAATQQVLVANHPTRNDHAGS</sequence>
<name>A0A438HTU4_VITVI</name>
<comment type="caution">
    <text evidence="1">The sequence shown here is derived from an EMBL/GenBank/DDBJ whole genome shotgun (WGS) entry which is preliminary data.</text>
</comment>
<evidence type="ECO:0000313" key="1">
    <source>
        <dbReference type="EMBL" id="RVW87859.1"/>
    </source>
</evidence>
<dbReference type="AlphaFoldDB" id="A0A438HTU4"/>
<organism evidence="1 2">
    <name type="scientific">Vitis vinifera</name>
    <name type="common">Grape</name>
    <dbReference type="NCBI Taxonomy" id="29760"/>
    <lineage>
        <taxon>Eukaryota</taxon>
        <taxon>Viridiplantae</taxon>
        <taxon>Streptophyta</taxon>
        <taxon>Embryophyta</taxon>
        <taxon>Tracheophyta</taxon>
        <taxon>Spermatophyta</taxon>
        <taxon>Magnoliopsida</taxon>
        <taxon>eudicotyledons</taxon>
        <taxon>Gunneridae</taxon>
        <taxon>Pentapetalae</taxon>
        <taxon>rosids</taxon>
        <taxon>Vitales</taxon>
        <taxon>Vitaceae</taxon>
        <taxon>Viteae</taxon>
        <taxon>Vitis</taxon>
    </lineage>
</organism>
<protein>
    <submittedName>
        <fullName evidence="1">Uncharacterized protein</fullName>
    </submittedName>
</protein>
<dbReference type="Proteomes" id="UP000288805">
    <property type="component" value="Unassembled WGS sequence"/>
</dbReference>